<evidence type="ECO:0000313" key="3">
    <source>
        <dbReference type="Proteomes" id="UP000624183"/>
    </source>
</evidence>
<name>A0ABQ3BXM3_9ACTN</name>
<proteinExistence type="predicted"/>
<feature type="region of interest" description="Disordered" evidence="1">
    <location>
        <begin position="1"/>
        <end position="27"/>
    </location>
</feature>
<accession>A0ABQ3BXM3</accession>
<evidence type="ECO:0000313" key="2">
    <source>
        <dbReference type="EMBL" id="GGZ57307.1"/>
    </source>
</evidence>
<feature type="compositionally biased region" description="Pro residues" evidence="1">
    <location>
        <begin position="1"/>
        <end position="12"/>
    </location>
</feature>
<evidence type="ECO:0000256" key="1">
    <source>
        <dbReference type="SAM" id="MobiDB-lite"/>
    </source>
</evidence>
<dbReference type="EMBL" id="BMUW01000005">
    <property type="protein sequence ID" value="GGZ57307.1"/>
    <property type="molecule type" value="Genomic_DNA"/>
</dbReference>
<sequence length="66" mass="6685">MVSGGVPPPEPPAWADTGAVPASPDGVGYPSWFRRPDLSVAVESLSVVNTLLVPAPSRSTAPSEAS</sequence>
<comment type="caution">
    <text evidence="2">The sequence shown here is derived from an EMBL/GenBank/DDBJ whole genome shotgun (WGS) entry which is preliminary data.</text>
</comment>
<keyword evidence="3" id="KW-1185">Reference proteome</keyword>
<gene>
    <name evidence="2" type="ORF">GCM10010328_35230</name>
</gene>
<protein>
    <submittedName>
        <fullName evidence="2">Uncharacterized protein</fullName>
    </submittedName>
</protein>
<reference evidence="3" key="1">
    <citation type="journal article" date="2019" name="Int. J. Syst. Evol. Microbiol.">
        <title>The Global Catalogue of Microorganisms (GCM) 10K type strain sequencing project: providing services to taxonomists for standard genome sequencing and annotation.</title>
        <authorList>
            <consortium name="The Broad Institute Genomics Platform"/>
            <consortium name="The Broad Institute Genome Sequencing Center for Infectious Disease"/>
            <person name="Wu L."/>
            <person name="Ma J."/>
        </authorList>
    </citation>
    <scope>NUCLEOTIDE SEQUENCE [LARGE SCALE GENOMIC DNA]</scope>
    <source>
        <strain evidence="3">JCM 4602</strain>
    </source>
</reference>
<dbReference type="Proteomes" id="UP000624183">
    <property type="component" value="Unassembled WGS sequence"/>
</dbReference>
<organism evidence="2 3">
    <name type="scientific">Streptomyces rubiginosohelvolus</name>
    <dbReference type="NCBI Taxonomy" id="67362"/>
    <lineage>
        <taxon>Bacteria</taxon>
        <taxon>Bacillati</taxon>
        <taxon>Actinomycetota</taxon>
        <taxon>Actinomycetes</taxon>
        <taxon>Kitasatosporales</taxon>
        <taxon>Streptomycetaceae</taxon>
        <taxon>Streptomyces</taxon>
    </lineage>
</organism>